<proteinExistence type="predicted"/>
<dbReference type="Proteomes" id="UP000828390">
    <property type="component" value="Unassembled WGS sequence"/>
</dbReference>
<comment type="caution">
    <text evidence="2">The sequence shown here is derived from an EMBL/GenBank/DDBJ whole genome shotgun (WGS) entry which is preliminary data.</text>
</comment>
<reference evidence="2" key="1">
    <citation type="journal article" date="2019" name="bioRxiv">
        <title>The Genome of the Zebra Mussel, Dreissena polymorpha: A Resource for Invasive Species Research.</title>
        <authorList>
            <person name="McCartney M.A."/>
            <person name="Auch B."/>
            <person name="Kono T."/>
            <person name="Mallez S."/>
            <person name="Zhang Y."/>
            <person name="Obille A."/>
            <person name="Becker A."/>
            <person name="Abrahante J.E."/>
            <person name="Garbe J."/>
            <person name="Badalamenti J.P."/>
            <person name="Herman A."/>
            <person name="Mangelson H."/>
            <person name="Liachko I."/>
            <person name="Sullivan S."/>
            <person name="Sone E.D."/>
            <person name="Koren S."/>
            <person name="Silverstein K.A.T."/>
            <person name="Beckman K.B."/>
            <person name="Gohl D.M."/>
        </authorList>
    </citation>
    <scope>NUCLEOTIDE SEQUENCE</scope>
    <source>
        <strain evidence="2">Duluth1</strain>
        <tissue evidence="2">Whole animal</tissue>
    </source>
</reference>
<gene>
    <name evidence="2" type="ORF">DPMN_117437</name>
</gene>
<accession>A0A9D4KQL3</accession>
<organism evidence="2 3">
    <name type="scientific">Dreissena polymorpha</name>
    <name type="common">Zebra mussel</name>
    <name type="synonym">Mytilus polymorpha</name>
    <dbReference type="NCBI Taxonomy" id="45954"/>
    <lineage>
        <taxon>Eukaryota</taxon>
        <taxon>Metazoa</taxon>
        <taxon>Spiralia</taxon>
        <taxon>Lophotrochozoa</taxon>
        <taxon>Mollusca</taxon>
        <taxon>Bivalvia</taxon>
        <taxon>Autobranchia</taxon>
        <taxon>Heteroconchia</taxon>
        <taxon>Euheterodonta</taxon>
        <taxon>Imparidentia</taxon>
        <taxon>Neoheterodontei</taxon>
        <taxon>Myida</taxon>
        <taxon>Dreissenoidea</taxon>
        <taxon>Dreissenidae</taxon>
        <taxon>Dreissena</taxon>
    </lineage>
</organism>
<keyword evidence="3" id="KW-1185">Reference proteome</keyword>
<dbReference type="AlphaFoldDB" id="A0A9D4KQL3"/>
<keyword evidence="1" id="KW-0732">Signal</keyword>
<reference evidence="2" key="2">
    <citation type="submission" date="2020-11" db="EMBL/GenBank/DDBJ databases">
        <authorList>
            <person name="McCartney M.A."/>
            <person name="Auch B."/>
            <person name="Kono T."/>
            <person name="Mallez S."/>
            <person name="Becker A."/>
            <person name="Gohl D.M."/>
            <person name="Silverstein K.A.T."/>
            <person name="Koren S."/>
            <person name="Bechman K.B."/>
            <person name="Herman A."/>
            <person name="Abrahante J.E."/>
            <person name="Garbe J."/>
        </authorList>
    </citation>
    <scope>NUCLEOTIDE SEQUENCE</scope>
    <source>
        <strain evidence="2">Duluth1</strain>
        <tissue evidence="2">Whole animal</tissue>
    </source>
</reference>
<evidence type="ECO:0008006" key="4">
    <source>
        <dbReference type="Google" id="ProtNLM"/>
    </source>
</evidence>
<feature type="signal peptide" evidence="1">
    <location>
        <begin position="1"/>
        <end position="18"/>
    </location>
</feature>
<feature type="chain" id="PRO_5039513032" description="Secreted protein" evidence="1">
    <location>
        <begin position="19"/>
        <end position="124"/>
    </location>
</feature>
<name>A0A9D4KQL3_DREPO</name>
<dbReference type="EMBL" id="JAIWYP010000004">
    <property type="protein sequence ID" value="KAH3843903.1"/>
    <property type="molecule type" value="Genomic_DNA"/>
</dbReference>
<sequence>MRLLFNFSLMVMSTKSSSLPMSAPGNVLLFALLVLNLNRCGASMKSIWFCTCPFGACQVTVPDGLCGCSVFARVSWWLLANSRILKLYRWSLLSQTYLLFLTSLGMRLVQPNYHVCITDFNYDS</sequence>
<evidence type="ECO:0000256" key="1">
    <source>
        <dbReference type="SAM" id="SignalP"/>
    </source>
</evidence>
<evidence type="ECO:0000313" key="3">
    <source>
        <dbReference type="Proteomes" id="UP000828390"/>
    </source>
</evidence>
<evidence type="ECO:0000313" key="2">
    <source>
        <dbReference type="EMBL" id="KAH3843903.1"/>
    </source>
</evidence>
<protein>
    <recommendedName>
        <fullName evidence="4">Secreted protein</fullName>
    </recommendedName>
</protein>